<organism evidence="1 2">
    <name type="scientific">Ruegeria denitrificans</name>
    <dbReference type="NCBI Taxonomy" id="1715692"/>
    <lineage>
        <taxon>Bacteria</taxon>
        <taxon>Pseudomonadati</taxon>
        <taxon>Pseudomonadota</taxon>
        <taxon>Alphaproteobacteria</taxon>
        <taxon>Rhodobacterales</taxon>
        <taxon>Roseobacteraceae</taxon>
        <taxon>Ruegeria</taxon>
    </lineage>
</organism>
<name>A0A0P1ILP7_9RHOB</name>
<proteinExistence type="predicted"/>
<evidence type="ECO:0000313" key="1">
    <source>
        <dbReference type="EMBL" id="CUK11037.1"/>
    </source>
</evidence>
<reference evidence="2" key="1">
    <citation type="submission" date="2015-09" db="EMBL/GenBank/DDBJ databases">
        <authorList>
            <person name="Rodrigo-Torres L."/>
            <person name="Arahal D.R."/>
        </authorList>
    </citation>
    <scope>NUCLEOTIDE SEQUENCE [LARGE SCALE GENOMIC DNA]</scope>
    <source>
        <strain evidence="2">CECT 5091</strain>
    </source>
</reference>
<sequence>MLSILAKSFMVATQTDGGTTPQNHKPSPEDYWWMEKTRVTRSRAK</sequence>
<keyword evidence="2" id="KW-1185">Reference proteome</keyword>
<accession>A0A0P1ILP7</accession>
<dbReference type="RefSeq" id="WP_165590793.1">
    <property type="nucleotide sequence ID" value="NZ_CYUD01000011.1"/>
</dbReference>
<dbReference type="AlphaFoldDB" id="A0A0P1ILP7"/>
<protein>
    <submittedName>
        <fullName evidence="1">Uncharacterized protein</fullName>
    </submittedName>
</protein>
<dbReference type="Proteomes" id="UP000051260">
    <property type="component" value="Unassembled WGS sequence"/>
</dbReference>
<dbReference type="EMBL" id="CYUD01000011">
    <property type="protein sequence ID" value="CUK11037.1"/>
    <property type="molecule type" value="Genomic_DNA"/>
</dbReference>
<evidence type="ECO:0000313" key="2">
    <source>
        <dbReference type="Proteomes" id="UP000051260"/>
    </source>
</evidence>
<gene>
    <name evidence="1" type="ORF">RUE5091_03368</name>
</gene>